<protein>
    <submittedName>
        <fullName evidence="2">Uncharacterized protein</fullName>
    </submittedName>
</protein>
<feature type="transmembrane region" description="Helical" evidence="1">
    <location>
        <begin position="6"/>
        <end position="24"/>
    </location>
</feature>
<keyword evidence="1" id="KW-1133">Transmembrane helix</keyword>
<keyword evidence="1" id="KW-0472">Membrane</keyword>
<keyword evidence="3" id="KW-1185">Reference proteome</keyword>
<keyword evidence="1" id="KW-0812">Transmembrane</keyword>
<sequence length="179" mass="20386">MNYIRDYAMMVAIFSFASMAWFGWSQEEPPKSWRKYIGILTGIALLLCLLGVYLSIKNWGEATALANEQSFIYYYVFVVLEFVIAGIGAFILFQNTKGHYIAPWVCFIVGVHFFGLRYVFDDFSLNILGLLLVIVSGVSLYVSKNTKLTNSTITGIISGTIFLVFGLFNLIRFFNRWLC</sequence>
<feature type="transmembrane region" description="Helical" evidence="1">
    <location>
        <begin position="36"/>
        <end position="56"/>
    </location>
</feature>
<organism evidence="2 3">
    <name type="scientific">Atopostipes suicloacalis DSM 15692</name>
    <dbReference type="NCBI Taxonomy" id="1121025"/>
    <lineage>
        <taxon>Bacteria</taxon>
        <taxon>Bacillati</taxon>
        <taxon>Bacillota</taxon>
        <taxon>Bacilli</taxon>
        <taxon>Lactobacillales</taxon>
        <taxon>Carnobacteriaceae</taxon>
        <taxon>Atopostipes</taxon>
    </lineage>
</organism>
<proteinExistence type="predicted"/>
<evidence type="ECO:0000313" key="3">
    <source>
        <dbReference type="Proteomes" id="UP000184128"/>
    </source>
</evidence>
<dbReference type="EMBL" id="FQUF01000007">
    <property type="protein sequence ID" value="SHE50448.1"/>
    <property type="molecule type" value="Genomic_DNA"/>
</dbReference>
<feature type="transmembrane region" description="Helical" evidence="1">
    <location>
        <begin position="71"/>
        <end position="93"/>
    </location>
</feature>
<gene>
    <name evidence="2" type="ORF">SAMN02745249_00551</name>
</gene>
<dbReference type="OrthoDB" id="3697173at2"/>
<feature type="transmembrane region" description="Helical" evidence="1">
    <location>
        <begin position="125"/>
        <end position="143"/>
    </location>
</feature>
<dbReference type="Proteomes" id="UP000184128">
    <property type="component" value="Unassembled WGS sequence"/>
</dbReference>
<feature type="transmembrane region" description="Helical" evidence="1">
    <location>
        <begin position="100"/>
        <end position="119"/>
    </location>
</feature>
<dbReference type="AlphaFoldDB" id="A0A1M4U137"/>
<dbReference type="STRING" id="1121025.SAMN02745249_00551"/>
<evidence type="ECO:0000256" key="1">
    <source>
        <dbReference type="SAM" id="Phobius"/>
    </source>
</evidence>
<accession>A0A1M4U137</accession>
<name>A0A1M4U137_9LACT</name>
<reference evidence="2 3" key="1">
    <citation type="submission" date="2016-11" db="EMBL/GenBank/DDBJ databases">
        <authorList>
            <person name="Jaros S."/>
            <person name="Januszkiewicz K."/>
            <person name="Wedrychowicz H."/>
        </authorList>
    </citation>
    <scope>NUCLEOTIDE SEQUENCE [LARGE SCALE GENOMIC DNA]</scope>
    <source>
        <strain evidence="2 3">DSM 15692</strain>
    </source>
</reference>
<dbReference type="RefSeq" id="WP_073296021.1">
    <property type="nucleotide sequence ID" value="NZ_FQUF01000007.1"/>
</dbReference>
<feature type="transmembrane region" description="Helical" evidence="1">
    <location>
        <begin position="155"/>
        <end position="174"/>
    </location>
</feature>
<evidence type="ECO:0000313" key="2">
    <source>
        <dbReference type="EMBL" id="SHE50448.1"/>
    </source>
</evidence>